<protein>
    <submittedName>
        <fullName evidence="1">Ac53-like protein</fullName>
    </submittedName>
</protein>
<reference evidence="1 2" key="1">
    <citation type="journal article" date="2009" name="BMC Genomics">
        <title>Genomic sequence, organization and characteristics of a new nucleopolyhedrovirus isolated from Clanis bilineata larva.</title>
        <authorList>
            <person name="Zhu S.Y."/>
            <person name="Yi J.P."/>
            <person name="Shen W.D."/>
            <person name="Wang L.Q."/>
            <person name="He H.G."/>
            <person name="Wang Y."/>
            <person name="Li B."/>
            <person name="Wang W.B."/>
        </authorList>
    </citation>
    <scope>NUCLEOTIDE SEQUENCE [LARGE SCALE GENOMIC DNA]</scope>
    <source>
        <strain evidence="1">DZ1</strain>
    </source>
</reference>
<name>Q0N471_9ABAC</name>
<dbReference type="InterPro" id="IPR008573">
    <property type="entry name" value="Baculovirus_U-box/Ring-like"/>
</dbReference>
<dbReference type="GeneID" id="5141821"/>
<sequence length="140" mass="16714">MMLVTVDISNKNAYLFRLFNNLWKSCSVECQICFDRIIDDGLVIVSDYGTLNLEKMFHSSCWDRWFRVEKRGRDPFNRPIKYKFNFPPKSLNECEFMLKQIKGFIGEEDADKLFANEFDRVIHQRTLDVELDFARLLKVK</sequence>
<dbReference type="RefSeq" id="YP_717566.1">
    <property type="nucleotide sequence ID" value="NC_008293.1"/>
</dbReference>
<accession>Q0N471</accession>
<proteinExistence type="predicted"/>
<dbReference type="OrthoDB" id="12505at10239"/>
<organism evidence="1 2">
    <name type="scientific">Clanis bilineata nucleopolyhedrovirus</name>
    <dbReference type="NCBI Taxonomy" id="1307957"/>
    <lineage>
        <taxon>Viruses</taxon>
        <taxon>Viruses incertae sedis</taxon>
        <taxon>Naldaviricetes</taxon>
        <taxon>Lefavirales</taxon>
        <taxon>Baculoviridae</taxon>
        <taxon>Alphabaculovirus</taxon>
        <taxon>Alphabaculovirus clabilineatae</taxon>
    </lineage>
</organism>
<dbReference type="Pfam" id="PF05883">
    <property type="entry name" value="Baculo_RING"/>
    <property type="match status" value="1"/>
</dbReference>
<keyword evidence="2" id="KW-1185">Reference proteome</keyword>
<evidence type="ECO:0000313" key="1">
    <source>
        <dbReference type="EMBL" id="ABF47372.1"/>
    </source>
</evidence>
<dbReference type="Proteomes" id="UP000214353">
    <property type="component" value="Segment"/>
</dbReference>
<dbReference type="KEGG" id="vg:5141821"/>
<evidence type="ECO:0000313" key="2">
    <source>
        <dbReference type="Proteomes" id="UP000214353"/>
    </source>
</evidence>
<dbReference type="EMBL" id="DQ504428">
    <property type="protein sequence ID" value="ABF47372.1"/>
    <property type="molecule type" value="Genomic_DNA"/>
</dbReference>